<sequence>MSVPAGAAADRGAGRPAEDGGPQASAPGGRPGLSAVCAPPCPGTSGDGGRWRGGPQGRGATAGAGGAAGAVSTMAKGVTPEARGGEPVREDMHGVGAAHGAGAGGGFRTLTVRHRAGTAPDRNFPPPREPPCHR</sequence>
<protein>
    <submittedName>
        <fullName evidence="2">Uncharacterized protein</fullName>
    </submittedName>
</protein>
<feature type="compositionally biased region" description="Basic and acidic residues" evidence="1">
    <location>
        <begin position="83"/>
        <end position="93"/>
    </location>
</feature>
<gene>
    <name evidence="2" type="ORF">Srubr_65260</name>
</gene>
<evidence type="ECO:0000256" key="1">
    <source>
        <dbReference type="SAM" id="MobiDB-lite"/>
    </source>
</evidence>
<evidence type="ECO:0000313" key="2">
    <source>
        <dbReference type="EMBL" id="GHI56680.1"/>
    </source>
</evidence>
<reference evidence="3" key="1">
    <citation type="submission" date="2023-07" db="EMBL/GenBank/DDBJ databases">
        <title>Whole genome shotgun sequence of Streptomyces achromogenes subsp. rubradiris NBRC 14000.</title>
        <authorList>
            <person name="Komaki H."/>
            <person name="Tamura T."/>
        </authorList>
    </citation>
    <scope>NUCLEOTIDE SEQUENCE [LARGE SCALE GENOMIC DNA]</scope>
    <source>
        <strain evidence="3">NBRC 14000</strain>
    </source>
</reference>
<organism evidence="2 3">
    <name type="scientific">Streptomyces rubradiris</name>
    <name type="common">Streptomyces achromogenes subsp. rubradiris</name>
    <dbReference type="NCBI Taxonomy" id="285531"/>
    <lineage>
        <taxon>Bacteria</taxon>
        <taxon>Bacillati</taxon>
        <taxon>Actinomycetota</taxon>
        <taxon>Actinomycetes</taxon>
        <taxon>Kitasatosporales</taxon>
        <taxon>Streptomycetaceae</taxon>
        <taxon>Streptomyces</taxon>
    </lineage>
</organism>
<comment type="caution">
    <text evidence="2">The sequence shown here is derived from an EMBL/GenBank/DDBJ whole genome shotgun (WGS) entry which is preliminary data.</text>
</comment>
<feature type="compositionally biased region" description="Gly residues" evidence="1">
    <location>
        <begin position="97"/>
        <end position="107"/>
    </location>
</feature>
<feature type="compositionally biased region" description="Low complexity" evidence="1">
    <location>
        <begin position="1"/>
        <end position="11"/>
    </location>
</feature>
<feature type="compositionally biased region" description="Pro residues" evidence="1">
    <location>
        <begin position="123"/>
        <end position="134"/>
    </location>
</feature>
<feature type="region of interest" description="Disordered" evidence="1">
    <location>
        <begin position="1"/>
        <end position="134"/>
    </location>
</feature>
<dbReference type="Proteomes" id="UP000646738">
    <property type="component" value="Unassembled WGS sequence"/>
</dbReference>
<name>A0ABQ3RLE2_STRRR</name>
<feature type="compositionally biased region" description="Gly residues" evidence="1">
    <location>
        <begin position="45"/>
        <end position="68"/>
    </location>
</feature>
<keyword evidence="3" id="KW-1185">Reference proteome</keyword>
<dbReference type="EMBL" id="BNEA01000015">
    <property type="protein sequence ID" value="GHI56680.1"/>
    <property type="molecule type" value="Genomic_DNA"/>
</dbReference>
<accession>A0ABQ3RLE2</accession>
<proteinExistence type="predicted"/>
<evidence type="ECO:0000313" key="3">
    <source>
        <dbReference type="Proteomes" id="UP000646738"/>
    </source>
</evidence>